<evidence type="ECO:0000259" key="1">
    <source>
        <dbReference type="PROSITE" id="PS50878"/>
    </source>
</evidence>
<sequence>MVTTDGNTLFTSVPLLETIAISRQTMEGKNIHVGLPAEELERLLLPCAHTVKFSFLDERYQQLDGVAMGSHLEPILADIFVGYLEHQLRDEIKKLDLYCRYVDNVFIIYDAKERQGEII</sequence>
<dbReference type="OrthoDB" id="10009162at2759"/>
<organism evidence="4">
    <name type="scientific">Echinostoma caproni</name>
    <dbReference type="NCBI Taxonomy" id="27848"/>
    <lineage>
        <taxon>Eukaryota</taxon>
        <taxon>Metazoa</taxon>
        <taxon>Spiralia</taxon>
        <taxon>Lophotrochozoa</taxon>
        <taxon>Platyhelminthes</taxon>
        <taxon>Trematoda</taxon>
        <taxon>Digenea</taxon>
        <taxon>Plagiorchiida</taxon>
        <taxon>Echinostomata</taxon>
        <taxon>Echinostomatoidea</taxon>
        <taxon>Echinostomatidae</taxon>
        <taxon>Echinostoma</taxon>
    </lineage>
</organism>
<evidence type="ECO:0000313" key="4">
    <source>
        <dbReference type="WBParaSite" id="ECPE_0000496401-mRNA-1"/>
    </source>
</evidence>
<name>A0A183ADB7_9TREM</name>
<accession>A0A183ADB7</accession>
<dbReference type="Proteomes" id="UP000272942">
    <property type="component" value="Unassembled WGS sequence"/>
</dbReference>
<keyword evidence="3" id="KW-1185">Reference proteome</keyword>
<evidence type="ECO:0000313" key="2">
    <source>
        <dbReference type="EMBL" id="VDP74112.1"/>
    </source>
</evidence>
<dbReference type="InterPro" id="IPR000477">
    <property type="entry name" value="RT_dom"/>
</dbReference>
<dbReference type="PANTHER" id="PTHR21301:SF10">
    <property type="entry name" value="REVERSE TRANSCRIPTASE DOMAIN-CONTAINING PROTEIN"/>
    <property type="match status" value="1"/>
</dbReference>
<dbReference type="PANTHER" id="PTHR21301">
    <property type="entry name" value="REVERSE TRANSCRIPTASE"/>
    <property type="match status" value="1"/>
</dbReference>
<dbReference type="WBParaSite" id="ECPE_0000496401-mRNA-1">
    <property type="protein sequence ID" value="ECPE_0000496401-mRNA-1"/>
    <property type="gene ID" value="ECPE_0000496401"/>
</dbReference>
<dbReference type="AlphaFoldDB" id="A0A183ADB7"/>
<dbReference type="EMBL" id="UZAN01041788">
    <property type="protein sequence ID" value="VDP74112.1"/>
    <property type="molecule type" value="Genomic_DNA"/>
</dbReference>
<proteinExistence type="predicted"/>
<protein>
    <submittedName>
        <fullName evidence="4">Reverse transcriptase domain-containing protein</fullName>
    </submittedName>
</protein>
<dbReference type="PROSITE" id="PS50878">
    <property type="entry name" value="RT_POL"/>
    <property type="match status" value="1"/>
</dbReference>
<evidence type="ECO:0000313" key="3">
    <source>
        <dbReference type="Proteomes" id="UP000272942"/>
    </source>
</evidence>
<feature type="domain" description="Reverse transcriptase" evidence="1">
    <location>
        <begin position="1"/>
        <end position="119"/>
    </location>
</feature>
<gene>
    <name evidence="2" type="ORF">ECPE_LOCUS4952</name>
</gene>
<reference evidence="2 3" key="2">
    <citation type="submission" date="2018-11" db="EMBL/GenBank/DDBJ databases">
        <authorList>
            <consortium name="Pathogen Informatics"/>
        </authorList>
    </citation>
    <scope>NUCLEOTIDE SEQUENCE [LARGE SCALE GENOMIC DNA]</scope>
    <source>
        <strain evidence="2 3">Egypt</strain>
    </source>
</reference>
<reference evidence="4" key="1">
    <citation type="submission" date="2016-06" db="UniProtKB">
        <authorList>
            <consortium name="WormBaseParasite"/>
        </authorList>
    </citation>
    <scope>IDENTIFICATION</scope>
</reference>